<evidence type="ECO:0000256" key="1">
    <source>
        <dbReference type="SAM" id="MobiDB-lite"/>
    </source>
</evidence>
<comment type="caution">
    <text evidence="2">The sequence shown here is derived from an EMBL/GenBank/DDBJ whole genome shotgun (WGS) entry which is preliminary data.</text>
</comment>
<evidence type="ECO:0000313" key="3">
    <source>
        <dbReference type="Proteomes" id="UP000433883"/>
    </source>
</evidence>
<feature type="compositionally biased region" description="Polar residues" evidence="1">
    <location>
        <begin position="227"/>
        <end position="243"/>
    </location>
</feature>
<dbReference type="EMBL" id="WNWQ01000214">
    <property type="protein sequence ID" value="KAE9974112.1"/>
    <property type="molecule type" value="Genomic_DNA"/>
</dbReference>
<gene>
    <name evidence="2" type="ORF">BLS_003262</name>
</gene>
<organism evidence="2 3">
    <name type="scientific">Venturia inaequalis</name>
    <name type="common">Apple scab fungus</name>
    <dbReference type="NCBI Taxonomy" id="5025"/>
    <lineage>
        <taxon>Eukaryota</taxon>
        <taxon>Fungi</taxon>
        <taxon>Dikarya</taxon>
        <taxon>Ascomycota</taxon>
        <taxon>Pezizomycotina</taxon>
        <taxon>Dothideomycetes</taxon>
        <taxon>Pleosporomycetidae</taxon>
        <taxon>Venturiales</taxon>
        <taxon>Venturiaceae</taxon>
        <taxon>Venturia</taxon>
    </lineage>
</organism>
<dbReference type="Proteomes" id="UP000433883">
    <property type="component" value="Unassembled WGS sequence"/>
</dbReference>
<evidence type="ECO:0000313" key="2">
    <source>
        <dbReference type="EMBL" id="KAE9974112.1"/>
    </source>
</evidence>
<feature type="non-terminal residue" evidence="2">
    <location>
        <position position="1"/>
    </location>
</feature>
<feature type="compositionally biased region" description="Basic and acidic residues" evidence="1">
    <location>
        <begin position="244"/>
        <end position="255"/>
    </location>
</feature>
<sequence>MATTIPLSCNICPKKPKFSDVSHLLTHVASKGHLSNYYKVKVRAGGDPAARNAMDEYDRWYSEWRVEDLMSDRMNLKDKKKPRTRATASTRGSSAVNGNRTRTAASRLNANTRPVPQRTPSLNAFDPRLVGPAVKSEPTPTPPLHSSAIPSMMQPMQRLAHATNGSPYLTVRGDPMSFGYNPALGAAAGRRDSLFEMTESTESPGSYTYPEPPVQSRFTGLPAAAVSSPTLQTHSTPSRPSTPDQRDQDHTKLKR</sequence>
<reference evidence="2 3" key="1">
    <citation type="submission" date="2019-11" db="EMBL/GenBank/DDBJ databases">
        <title>Venturia inaequalis Genome Resource.</title>
        <authorList>
            <person name="Lichtner F.J."/>
        </authorList>
    </citation>
    <scope>NUCLEOTIDE SEQUENCE [LARGE SCALE GENOMIC DNA]</scope>
    <source>
        <strain evidence="2">Bline_iso_100314</strain>
    </source>
</reference>
<accession>A0A8H3YY96</accession>
<proteinExistence type="predicted"/>
<name>A0A8H3YY96_VENIN</name>
<feature type="region of interest" description="Disordered" evidence="1">
    <location>
        <begin position="76"/>
        <end position="106"/>
    </location>
</feature>
<feature type="compositionally biased region" description="Polar residues" evidence="1">
    <location>
        <begin position="86"/>
        <end position="106"/>
    </location>
</feature>
<feature type="region of interest" description="Disordered" evidence="1">
    <location>
        <begin position="199"/>
        <end position="255"/>
    </location>
</feature>
<dbReference type="AlphaFoldDB" id="A0A8H3YY96"/>
<protein>
    <submittedName>
        <fullName evidence="2">Uncharacterized protein</fullName>
    </submittedName>
</protein>